<dbReference type="PRINTS" id="PR00111">
    <property type="entry name" value="ABHYDROLASE"/>
</dbReference>
<dbReference type="Gene3D" id="3.40.50.1820">
    <property type="entry name" value="alpha/beta hydrolase"/>
    <property type="match status" value="1"/>
</dbReference>
<dbReference type="GO" id="GO:0003824">
    <property type="term" value="F:catalytic activity"/>
    <property type="evidence" value="ECO:0007669"/>
    <property type="project" value="UniProtKB-ARBA"/>
</dbReference>
<dbReference type="InterPro" id="IPR000073">
    <property type="entry name" value="AB_hydrolase_1"/>
</dbReference>
<accession>A0A1M4XI90</accession>
<dbReference type="OrthoDB" id="27092at2"/>
<evidence type="ECO:0000259" key="1">
    <source>
        <dbReference type="Pfam" id="PF12697"/>
    </source>
</evidence>
<protein>
    <submittedName>
        <fullName evidence="2">Pimeloyl-ACP methyl ester carboxylesterase</fullName>
    </submittedName>
</protein>
<proteinExistence type="predicted"/>
<dbReference type="SUPFAM" id="SSF53474">
    <property type="entry name" value="alpha/beta-Hydrolases"/>
    <property type="match status" value="1"/>
</dbReference>
<dbReference type="EMBL" id="FQVN01000002">
    <property type="protein sequence ID" value="SHE93225.1"/>
    <property type="molecule type" value="Genomic_DNA"/>
</dbReference>
<dbReference type="STRING" id="2017.SAMN05444320_10213"/>
<dbReference type="AlphaFoldDB" id="A0A1M4XI90"/>
<keyword evidence="3" id="KW-1185">Reference proteome</keyword>
<organism evidence="2 3">
    <name type="scientific">Streptoalloteichus hindustanus</name>
    <dbReference type="NCBI Taxonomy" id="2017"/>
    <lineage>
        <taxon>Bacteria</taxon>
        <taxon>Bacillati</taxon>
        <taxon>Actinomycetota</taxon>
        <taxon>Actinomycetes</taxon>
        <taxon>Pseudonocardiales</taxon>
        <taxon>Pseudonocardiaceae</taxon>
        <taxon>Streptoalloteichus</taxon>
    </lineage>
</organism>
<evidence type="ECO:0000313" key="3">
    <source>
        <dbReference type="Proteomes" id="UP000184501"/>
    </source>
</evidence>
<sequence length="269" mass="29147">MTVELTSRWTAAAGTRVHSRTGGAGPPVVLVHGLGVASPYWERTGALLARWFRVHAPDLPGFGRTPGPREALDIHQLAEALADWMRAARAAPAVLVGNSMGCQIIVDLVVCHPDLARRVVLVGPTIDRTVPGAWSQVLRLARNGLREPPRQFWVVARDYARAGLGRVLRTFLLAMAEPTETLLPRVRAPTLVVRGEWDRLVTATWAAHVADTVPCGRLVTLPRTAHTANQGAPGPLSRVVLAFAVQEIRAQEIRGQEIRGAREMRGGAP</sequence>
<gene>
    <name evidence="2" type="ORF">SAMN05444320_10213</name>
</gene>
<dbReference type="RefSeq" id="WP_073480345.1">
    <property type="nucleotide sequence ID" value="NZ_FQVN01000002.1"/>
</dbReference>
<dbReference type="Proteomes" id="UP000184501">
    <property type="component" value="Unassembled WGS sequence"/>
</dbReference>
<dbReference type="PANTHER" id="PTHR43689">
    <property type="entry name" value="HYDROLASE"/>
    <property type="match status" value="1"/>
</dbReference>
<evidence type="ECO:0000313" key="2">
    <source>
        <dbReference type="EMBL" id="SHE93225.1"/>
    </source>
</evidence>
<dbReference type="PANTHER" id="PTHR43689:SF8">
    <property type="entry name" value="ALPHA_BETA-HYDROLASES SUPERFAMILY PROTEIN"/>
    <property type="match status" value="1"/>
</dbReference>
<reference evidence="2 3" key="1">
    <citation type="submission" date="2016-11" db="EMBL/GenBank/DDBJ databases">
        <authorList>
            <person name="Jaros S."/>
            <person name="Januszkiewicz K."/>
            <person name="Wedrychowicz H."/>
        </authorList>
    </citation>
    <scope>NUCLEOTIDE SEQUENCE [LARGE SCALE GENOMIC DNA]</scope>
    <source>
        <strain evidence="2 3">DSM 44523</strain>
    </source>
</reference>
<name>A0A1M4XI90_STRHI</name>
<dbReference type="InterPro" id="IPR029058">
    <property type="entry name" value="AB_hydrolase_fold"/>
</dbReference>
<feature type="domain" description="AB hydrolase-1" evidence="1">
    <location>
        <begin position="28"/>
        <end position="230"/>
    </location>
</feature>
<dbReference type="Pfam" id="PF12697">
    <property type="entry name" value="Abhydrolase_6"/>
    <property type="match status" value="1"/>
</dbReference>